<reference evidence="1 2" key="2">
    <citation type="journal article" date="2018" name="Int. J. Syst. Evol. Microbiol.">
        <title>Marinobacterium aestuarii sp. nov., a benzene-degrading marine bacterium isolated from estuary sediment.</title>
        <authorList>
            <person name="Bae S.S."/>
            <person name="Jung J."/>
            <person name="Chung D."/>
            <person name="Baek K."/>
        </authorList>
    </citation>
    <scope>NUCLEOTIDE SEQUENCE [LARGE SCALE GENOMIC DNA]</scope>
    <source>
        <strain evidence="1 2">ST58-10</strain>
    </source>
</reference>
<organism evidence="1 2">
    <name type="scientific">Marinobacterium aestuarii</name>
    <dbReference type="NCBI Taxonomy" id="1821621"/>
    <lineage>
        <taxon>Bacteria</taxon>
        <taxon>Pseudomonadati</taxon>
        <taxon>Pseudomonadota</taxon>
        <taxon>Gammaproteobacteria</taxon>
        <taxon>Oceanospirillales</taxon>
        <taxon>Oceanospirillaceae</taxon>
        <taxon>Marinobacterium</taxon>
    </lineage>
</organism>
<evidence type="ECO:0000313" key="1">
    <source>
        <dbReference type="EMBL" id="ANG61453.1"/>
    </source>
</evidence>
<reference evidence="2" key="1">
    <citation type="submission" date="2016-05" db="EMBL/GenBank/DDBJ databases">
        <authorList>
            <person name="Baek K."/>
            <person name="Yang S.-J."/>
        </authorList>
    </citation>
    <scope>NUCLEOTIDE SEQUENCE [LARGE SCALE GENOMIC DNA]</scope>
    <source>
        <strain evidence="2">ST58-10</strain>
    </source>
</reference>
<proteinExistence type="predicted"/>
<dbReference type="STRING" id="1821621.A8C75_02525"/>
<dbReference type="KEGG" id="mars:A8C75_02525"/>
<dbReference type="RefSeq" id="WP_067377653.1">
    <property type="nucleotide sequence ID" value="NZ_CP015839.1"/>
</dbReference>
<name>A0A1A9EV97_9GAMM</name>
<dbReference type="AlphaFoldDB" id="A0A1A9EV97"/>
<accession>A0A1A9EV97</accession>
<sequence>MNDLTLNELNTLLTVFARAGVEAGAGAEGELLQRLSQAQAEREELDNMDFDDCAGGACKL</sequence>
<keyword evidence="2" id="KW-1185">Reference proteome</keyword>
<protein>
    <submittedName>
        <fullName evidence="1">Uncharacterized protein</fullName>
    </submittedName>
</protein>
<dbReference type="EMBL" id="CP015839">
    <property type="protein sequence ID" value="ANG61453.1"/>
    <property type="molecule type" value="Genomic_DNA"/>
</dbReference>
<gene>
    <name evidence="1" type="ORF">A8C75_02525</name>
</gene>
<dbReference type="OrthoDB" id="6089780at2"/>
<dbReference type="Proteomes" id="UP000078070">
    <property type="component" value="Chromosome"/>
</dbReference>
<evidence type="ECO:0000313" key="2">
    <source>
        <dbReference type="Proteomes" id="UP000078070"/>
    </source>
</evidence>